<dbReference type="EMBL" id="FAXC01000150">
    <property type="protein sequence ID" value="CUV08980.1"/>
    <property type="molecule type" value="Genomic_DNA"/>
</dbReference>
<protein>
    <submittedName>
        <fullName evidence="1">Uncharacterized protein</fullName>
    </submittedName>
</protein>
<dbReference type="AlphaFoldDB" id="A0A160VEJ5"/>
<accession>A0A160VEJ5</accession>
<name>A0A160VEJ5_9ZZZZ</name>
<reference evidence="1" key="1">
    <citation type="submission" date="2015-10" db="EMBL/GenBank/DDBJ databases">
        <authorList>
            <person name="Gilbert D.G."/>
        </authorList>
    </citation>
    <scope>NUCLEOTIDE SEQUENCE</scope>
</reference>
<sequence>MLAKSFINLDVTVLEKVKKWAPKRLTRYFVVSTIIIL</sequence>
<gene>
    <name evidence="1" type="ORF">MGWOODY_Mmi405</name>
</gene>
<proteinExistence type="predicted"/>
<evidence type="ECO:0000313" key="1">
    <source>
        <dbReference type="EMBL" id="CUV08980.1"/>
    </source>
</evidence>
<organism evidence="1">
    <name type="scientific">hydrothermal vent metagenome</name>
    <dbReference type="NCBI Taxonomy" id="652676"/>
    <lineage>
        <taxon>unclassified sequences</taxon>
        <taxon>metagenomes</taxon>
        <taxon>ecological metagenomes</taxon>
    </lineage>
</organism>